<comment type="caution">
    <text evidence="3">The sequence shown here is derived from an EMBL/GenBank/DDBJ whole genome shotgun (WGS) entry which is preliminary data.</text>
</comment>
<name>A0ABP8W502_9ACTN</name>
<dbReference type="EMBL" id="BAABIM010000002">
    <property type="protein sequence ID" value="GAA4680171.1"/>
    <property type="molecule type" value="Genomic_DNA"/>
</dbReference>
<sequence length="337" mass="36848">MTNNSTDRFADEGLFDMTPKASNLLRERYTEPPFTVLDRKGKAWQKRDKKWKALGIDSELGRDDGLTFNMRMDFMHDAKHLASAQASSQTSIFSPTLCELVYRWYSAPGHRVLDPFAGGSVRGVVAGAMARHYTGVELRAQQVEANRQQAHIAGDVEPRWVAGDSAAVMPELAADGYESDLVFSCPPYAFLEKYSDDPADLSNMPYGDFLDIYRDIIRGAAATLADDRFAAWVVGEVREKGGDGSCIGLVPDTIAAFRDAGLDLYNDHILLTPIGTAAVRTPRQFDASRKAGRIHEYLLVFVKGDARKATAAAAGDFPESALDEDLADAEAAERGTA</sequence>
<dbReference type="CDD" id="cd02440">
    <property type="entry name" value="AdoMet_MTases"/>
    <property type="match status" value="1"/>
</dbReference>
<organism evidence="3 4">
    <name type="scientific">Nocardioides nanhaiensis</name>
    <dbReference type="NCBI Taxonomy" id="1476871"/>
    <lineage>
        <taxon>Bacteria</taxon>
        <taxon>Bacillati</taxon>
        <taxon>Actinomycetota</taxon>
        <taxon>Actinomycetes</taxon>
        <taxon>Propionibacteriales</taxon>
        <taxon>Nocardioidaceae</taxon>
        <taxon>Nocardioides</taxon>
    </lineage>
</organism>
<gene>
    <name evidence="3" type="ORF">GCM10023226_16700</name>
</gene>
<protein>
    <recommendedName>
        <fullName evidence="5">Methyltransferase</fullName>
    </recommendedName>
</protein>
<keyword evidence="4" id="KW-1185">Reference proteome</keyword>
<proteinExistence type="predicted"/>
<dbReference type="InterPro" id="IPR001091">
    <property type="entry name" value="RM_Methyltransferase"/>
</dbReference>
<dbReference type="RefSeq" id="WP_345264660.1">
    <property type="nucleotide sequence ID" value="NZ_BAABIM010000002.1"/>
</dbReference>
<evidence type="ECO:0000256" key="2">
    <source>
        <dbReference type="ARBA" id="ARBA00022679"/>
    </source>
</evidence>
<evidence type="ECO:0000313" key="4">
    <source>
        <dbReference type="Proteomes" id="UP001500621"/>
    </source>
</evidence>
<evidence type="ECO:0008006" key="5">
    <source>
        <dbReference type="Google" id="ProtNLM"/>
    </source>
</evidence>
<accession>A0ABP8W502</accession>
<dbReference type="PRINTS" id="PR00508">
    <property type="entry name" value="S21N4MTFRASE"/>
</dbReference>
<dbReference type="Gene3D" id="3.40.50.150">
    <property type="entry name" value="Vaccinia Virus protein VP39"/>
    <property type="match status" value="2"/>
</dbReference>
<dbReference type="Proteomes" id="UP001500621">
    <property type="component" value="Unassembled WGS sequence"/>
</dbReference>
<reference evidence="4" key="1">
    <citation type="journal article" date="2019" name="Int. J. Syst. Evol. Microbiol.">
        <title>The Global Catalogue of Microorganisms (GCM) 10K type strain sequencing project: providing services to taxonomists for standard genome sequencing and annotation.</title>
        <authorList>
            <consortium name="The Broad Institute Genomics Platform"/>
            <consortium name="The Broad Institute Genome Sequencing Center for Infectious Disease"/>
            <person name="Wu L."/>
            <person name="Ma J."/>
        </authorList>
    </citation>
    <scope>NUCLEOTIDE SEQUENCE [LARGE SCALE GENOMIC DNA]</scope>
    <source>
        <strain evidence="4">JCM 18127</strain>
    </source>
</reference>
<dbReference type="SUPFAM" id="SSF53335">
    <property type="entry name" value="S-adenosyl-L-methionine-dependent methyltransferases"/>
    <property type="match status" value="1"/>
</dbReference>
<keyword evidence="1" id="KW-0489">Methyltransferase</keyword>
<keyword evidence="2" id="KW-0808">Transferase</keyword>
<evidence type="ECO:0000256" key="1">
    <source>
        <dbReference type="ARBA" id="ARBA00022603"/>
    </source>
</evidence>
<evidence type="ECO:0000313" key="3">
    <source>
        <dbReference type="EMBL" id="GAA4680171.1"/>
    </source>
</evidence>
<dbReference type="InterPro" id="IPR029063">
    <property type="entry name" value="SAM-dependent_MTases_sf"/>
</dbReference>